<dbReference type="Proteomes" id="UP000008988">
    <property type="component" value="Unassembled WGS sequence"/>
</dbReference>
<sequence>MLRLKKIIYRILCRTRDTEATERQGVLSPSIILE</sequence>
<dbReference type="AlphaFoldDB" id="B5VH00"/>
<protein>
    <submittedName>
        <fullName evidence="1">Uncharacterized protein</fullName>
    </submittedName>
</protein>
<organism evidence="1 2">
    <name type="scientific">Saccharomyces cerevisiae (strain AWRI1631)</name>
    <name type="common">Baker's yeast</name>
    <dbReference type="NCBI Taxonomy" id="545124"/>
    <lineage>
        <taxon>Eukaryota</taxon>
        <taxon>Fungi</taxon>
        <taxon>Dikarya</taxon>
        <taxon>Ascomycota</taxon>
        <taxon>Saccharomycotina</taxon>
        <taxon>Saccharomycetes</taxon>
        <taxon>Saccharomycetales</taxon>
        <taxon>Saccharomycetaceae</taxon>
        <taxon>Saccharomyces</taxon>
    </lineage>
</organism>
<reference evidence="1 2" key="1">
    <citation type="journal article" date="2008" name="FEMS Yeast Res.">
        <title>Comparative genome analysis of a Saccharomyces cerevisiae wine strain.</title>
        <authorList>
            <person name="Borneman A.R."/>
            <person name="Forgan A.H."/>
            <person name="Pretorius I.S."/>
            <person name="Chambers P.J."/>
        </authorList>
    </citation>
    <scope>NUCLEOTIDE SEQUENCE [LARGE SCALE GENOMIC DNA]</scope>
    <source>
        <strain evidence="1 2">AWRI1631</strain>
    </source>
</reference>
<dbReference type="EMBL" id="ABSV01000583">
    <property type="protein sequence ID" value="EDZ72793.1"/>
    <property type="molecule type" value="Genomic_DNA"/>
</dbReference>
<proteinExistence type="predicted"/>
<name>B5VH00_YEAS6</name>
<evidence type="ECO:0000313" key="1">
    <source>
        <dbReference type="EMBL" id="EDZ72793.1"/>
    </source>
</evidence>
<gene>
    <name evidence="1" type="ORF">AWRI1631_46900</name>
</gene>
<comment type="caution">
    <text evidence="1">The sequence shown here is derived from an EMBL/GenBank/DDBJ whole genome shotgun (WGS) entry which is preliminary data.</text>
</comment>
<accession>B5VH00</accession>
<evidence type="ECO:0000313" key="2">
    <source>
        <dbReference type="Proteomes" id="UP000008988"/>
    </source>
</evidence>